<dbReference type="RefSeq" id="WP_176942055.1">
    <property type="nucleotide sequence ID" value="NZ_JABZEC010000001.1"/>
</dbReference>
<dbReference type="EMBL" id="JABZEC010000001">
    <property type="protein sequence ID" value="NVY95893.1"/>
    <property type="molecule type" value="Genomic_DNA"/>
</dbReference>
<feature type="transmembrane region" description="Helical" evidence="1">
    <location>
        <begin position="185"/>
        <end position="208"/>
    </location>
</feature>
<proteinExistence type="predicted"/>
<comment type="caution">
    <text evidence="2">The sequence shown here is derived from an EMBL/GenBank/DDBJ whole genome shotgun (WGS) entry which is preliminary data.</text>
</comment>
<feature type="transmembrane region" description="Helical" evidence="1">
    <location>
        <begin position="24"/>
        <end position="45"/>
    </location>
</feature>
<reference evidence="2 3" key="1">
    <citation type="submission" date="2020-06" db="EMBL/GenBank/DDBJ databases">
        <authorList>
            <person name="Kang J."/>
        </authorList>
    </citation>
    <scope>NUCLEOTIDE SEQUENCE [LARGE SCALE GENOMIC DNA]</scope>
    <source>
        <strain evidence="2 3">DCY120</strain>
    </source>
</reference>
<keyword evidence="1" id="KW-0812">Transmembrane</keyword>
<keyword evidence="1" id="KW-0472">Membrane</keyword>
<evidence type="ECO:0008006" key="4">
    <source>
        <dbReference type="Google" id="ProtNLM"/>
    </source>
</evidence>
<sequence>MSGIMRMIKMEALREFEVRTKYKIQFLSSIAIYTVTYLIVIYIASSPTMAAYYHTSVVTGKVLILIGYLYWNAGILGMDAASDSIESDAKAGILESELQSPHPLWLLIIIRSGVNNILGIFYFLVIITLSAFSIKLTLLKALTLVIQLLLISILSNIGMSGIGFIFGAVSIHVKRVGQWTTTIQTALLLIGNITIPLFSPFQNVIPFVSGIEISRLIYLQHSIPIDLILTYIAVNLMWLIIGICIFQYSIKYEKTNGSFEVF</sequence>
<feature type="transmembrane region" description="Helical" evidence="1">
    <location>
        <begin position="51"/>
        <end position="71"/>
    </location>
</feature>
<protein>
    <recommendedName>
        <fullName evidence="4">ABC-2 type transporter domain-containing protein</fullName>
    </recommendedName>
</protein>
<keyword evidence="1" id="KW-1133">Transmembrane helix</keyword>
<gene>
    <name evidence="2" type="ORF">HU830_01590</name>
</gene>
<keyword evidence="3" id="KW-1185">Reference proteome</keyword>
<organism evidence="2 3">
    <name type="scientific">Bombilactobacillus apium</name>
    <dbReference type="NCBI Taxonomy" id="2675299"/>
    <lineage>
        <taxon>Bacteria</taxon>
        <taxon>Bacillati</taxon>
        <taxon>Bacillota</taxon>
        <taxon>Bacilli</taxon>
        <taxon>Lactobacillales</taxon>
        <taxon>Lactobacillaceae</taxon>
        <taxon>Bombilactobacillus</taxon>
    </lineage>
</organism>
<evidence type="ECO:0000313" key="3">
    <source>
        <dbReference type="Proteomes" id="UP000563523"/>
    </source>
</evidence>
<evidence type="ECO:0000313" key="2">
    <source>
        <dbReference type="EMBL" id="NVY95893.1"/>
    </source>
</evidence>
<dbReference type="AlphaFoldDB" id="A0A850QYX1"/>
<accession>A0A850QYX1</accession>
<evidence type="ECO:0000256" key="1">
    <source>
        <dbReference type="SAM" id="Phobius"/>
    </source>
</evidence>
<feature type="transmembrane region" description="Helical" evidence="1">
    <location>
        <begin position="144"/>
        <end position="173"/>
    </location>
</feature>
<feature type="transmembrane region" description="Helical" evidence="1">
    <location>
        <begin position="117"/>
        <end position="138"/>
    </location>
</feature>
<dbReference type="Proteomes" id="UP000563523">
    <property type="component" value="Unassembled WGS sequence"/>
</dbReference>
<name>A0A850QYX1_9LACO</name>
<feature type="transmembrane region" description="Helical" evidence="1">
    <location>
        <begin position="228"/>
        <end position="250"/>
    </location>
</feature>